<keyword evidence="2" id="KW-1185">Reference proteome</keyword>
<protein>
    <submittedName>
        <fullName evidence="1">Uncharacterized protein</fullName>
    </submittedName>
</protein>
<reference evidence="1 2" key="1">
    <citation type="journal article" date="2018" name="Nat. Ecol. Evol.">
        <title>Pezizomycetes genomes reveal the molecular basis of ectomycorrhizal truffle lifestyle.</title>
        <authorList>
            <person name="Murat C."/>
            <person name="Payen T."/>
            <person name="Noel B."/>
            <person name="Kuo A."/>
            <person name="Morin E."/>
            <person name="Chen J."/>
            <person name="Kohler A."/>
            <person name="Krizsan K."/>
            <person name="Balestrini R."/>
            <person name="Da Silva C."/>
            <person name="Montanini B."/>
            <person name="Hainaut M."/>
            <person name="Levati E."/>
            <person name="Barry K.W."/>
            <person name="Belfiori B."/>
            <person name="Cichocki N."/>
            <person name="Clum A."/>
            <person name="Dockter R.B."/>
            <person name="Fauchery L."/>
            <person name="Guy J."/>
            <person name="Iotti M."/>
            <person name="Le Tacon F."/>
            <person name="Lindquist E.A."/>
            <person name="Lipzen A."/>
            <person name="Malagnac F."/>
            <person name="Mello A."/>
            <person name="Molinier V."/>
            <person name="Miyauchi S."/>
            <person name="Poulain J."/>
            <person name="Riccioni C."/>
            <person name="Rubini A."/>
            <person name="Sitrit Y."/>
            <person name="Splivallo R."/>
            <person name="Traeger S."/>
            <person name="Wang M."/>
            <person name="Zifcakova L."/>
            <person name="Wipf D."/>
            <person name="Zambonelli A."/>
            <person name="Paolocci F."/>
            <person name="Nowrousian M."/>
            <person name="Ottonello S."/>
            <person name="Baldrian P."/>
            <person name="Spatafora J.W."/>
            <person name="Henrissat B."/>
            <person name="Nagy L.G."/>
            <person name="Aury J.M."/>
            <person name="Wincker P."/>
            <person name="Grigoriev I.V."/>
            <person name="Bonfante P."/>
            <person name="Martin F.M."/>
        </authorList>
    </citation>
    <scope>NUCLEOTIDE SEQUENCE [LARGE SCALE GENOMIC DNA]</scope>
    <source>
        <strain evidence="1 2">RN42</strain>
    </source>
</reference>
<evidence type="ECO:0000313" key="1">
    <source>
        <dbReference type="EMBL" id="RPA81242.1"/>
    </source>
</evidence>
<accession>A0A3N4I570</accession>
<proteinExistence type="predicted"/>
<sequence>MPSRSTSIGHYNAAIHQRRSQEATASLAHSNRAQVMVMPAHRSALRISQGAGALPLEVSLFALGMNHMASFNASNRAYLQARAAEVEHTDARPARRNGRAHNTTEEATPVRNHVRGGHLNRRARQRQIQEEMEDLQAEYDDLDSAPAPRARGPTITFISREQLRDADEPEGSARLREHRMTREAMEEIEWIRREMDRIDGIYTPNSGLNEGNEMLSDIAEDLDVILTIFKNMSTFARQQAMYDY</sequence>
<name>A0A3N4I570_ASCIM</name>
<organism evidence="1 2">
    <name type="scientific">Ascobolus immersus RN42</name>
    <dbReference type="NCBI Taxonomy" id="1160509"/>
    <lineage>
        <taxon>Eukaryota</taxon>
        <taxon>Fungi</taxon>
        <taxon>Dikarya</taxon>
        <taxon>Ascomycota</taxon>
        <taxon>Pezizomycotina</taxon>
        <taxon>Pezizomycetes</taxon>
        <taxon>Pezizales</taxon>
        <taxon>Ascobolaceae</taxon>
        <taxon>Ascobolus</taxon>
    </lineage>
</organism>
<dbReference type="EMBL" id="ML119681">
    <property type="protein sequence ID" value="RPA81242.1"/>
    <property type="molecule type" value="Genomic_DNA"/>
</dbReference>
<dbReference type="Proteomes" id="UP000275078">
    <property type="component" value="Unassembled WGS sequence"/>
</dbReference>
<gene>
    <name evidence="1" type="ORF">BJ508DRAFT_306749</name>
</gene>
<dbReference type="AlphaFoldDB" id="A0A3N4I570"/>
<evidence type="ECO:0000313" key="2">
    <source>
        <dbReference type="Proteomes" id="UP000275078"/>
    </source>
</evidence>